<dbReference type="Proteomes" id="UP001500984">
    <property type="component" value="Unassembled WGS sequence"/>
</dbReference>
<evidence type="ECO:0000313" key="5">
    <source>
        <dbReference type="Proteomes" id="UP001500984"/>
    </source>
</evidence>
<dbReference type="SUPFAM" id="SSF49879">
    <property type="entry name" value="SMAD/FHA domain"/>
    <property type="match status" value="1"/>
</dbReference>
<dbReference type="EMBL" id="BAAAPZ010000004">
    <property type="protein sequence ID" value="GAA2095422.1"/>
    <property type="molecule type" value="Genomic_DNA"/>
</dbReference>
<name>A0ABN2WM85_9MICO</name>
<evidence type="ECO:0000313" key="4">
    <source>
        <dbReference type="EMBL" id="GAA2095422.1"/>
    </source>
</evidence>
<dbReference type="RefSeq" id="WP_344336652.1">
    <property type="nucleotide sequence ID" value="NZ_BAAAPZ010000004.1"/>
</dbReference>
<sequence length="177" mass="18483">MSEFTVTVLRFALFGLLWLFVFLIAGVLRQDLFGPRVPRNRSARRKGRAAAESPVAAAMSGGSRASAPVQPGAPPAGGGYTASPTLVLTSGAQAGMSLMLGTGQLTIGRAEDCGLIIDDDYASSHHARVYPQAGSWVLEDTNSTNGTYVNGARLTAPVRLGPGSRFTIGSTTMELRA</sequence>
<dbReference type="Gene3D" id="2.60.200.20">
    <property type="match status" value="1"/>
</dbReference>
<evidence type="ECO:0000256" key="1">
    <source>
        <dbReference type="ARBA" id="ARBA00022553"/>
    </source>
</evidence>
<organism evidence="4 5">
    <name type="scientific">Brevibacterium salitolerans</name>
    <dbReference type="NCBI Taxonomy" id="1403566"/>
    <lineage>
        <taxon>Bacteria</taxon>
        <taxon>Bacillati</taxon>
        <taxon>Actinomycetota</taxon>
        <taxon>Actinomycetes</taxon>
        <taxon>Micrococcales</taxon>
        <taxon>Brevibacteriaceae</taxon>
        <taxon>Brevibacterium</taxon>
    </lineage>
</organism>
<accession>A0ABN2WM85</accession>
<comment type="caution">
    <text evidence="4">The sequence shown here is derived from an EMBL/GenBank/DDBJ whole genome shotgun (WGS) entry which is preliminary data.</text>
</comment>
<dbReference type="CDD" id="cd00060">
    <property type="entry name" value="FHA"/>
    <property type="match status" value="1"/>
</dbReference>
<evidence type="ECO:0000256" key="2">
    <source>
        <dbReference type="SAM" id="MobiDB-lite"/>
    </source>
</evidence>
<dbReference type="PANTHER" id="PTHR23308">
    <property type="entry name" value="NUCLEAR INHIBITOR OF PROTEIN PHOSPHATASE-1"/>
    <property type="match status" value="1"/>
</dbReference>
<dbReference type="InterPro" id="IPR008984">
    <property type="entry name" value="SMAD_FHA_dom_sf"/>
</dbReference>
<proteinExistence type="predicted"/>
<dbReference type="PROSITE" id="PS50006">
    <property type="entry name" value="FHA_DOMAIN"/>
    <property type="match status" value="1"/>
</dbReference>
<dbReference type="InterPro" id="IPR000253">
    <property type="entry name" value="FHA_dom"/>
</dbReference>
<keyword evidence="5" id="KW-1185">Reference proteome</keyword>
<evidence type="ECO:0000259" key="3">
    <source>
        <dbReference type="PROSITE" id="PS50006"/>
    </source>
</evidence>
<reference evidence="4 5" key="1">
    <citation type="journal article" date="2019" name="Int. J. Syst. Evol. Microbiol.">
        <title>The Global Catalogue of Microorganisms (GCM) 10K type strain sequencing project: providing services to taxonomists for standard genome sequencing and annotation.</title>
        <authorList>
            <consortium name="The Broad Institute Genomics Platform"/>
            <consortium name="The Broad Institute Genome Sequencing Center for Infectious Disease"/>
            <person name="Wu L."/>
            <person name="Ma J."/>
        </authorList>
    </citation>
    <scope>NUCLEOTIDE SEQUENCE [LARGE SCALE GENOMIC DNA]</scope>
    <source>
        <strain evidence="4 5">JCM 15900</strain>
    </source>
</reference>
<dbReference type="Pfam" id="PF00498">
    <property type="entry name" value="FHA"/>
    <property type="match status" value="1"/>
</dbReference>
<feature type="domain" description="FHA" evidence="3">
    <location>
        <begin position="105"/>
        <end position="154"/>
    </location>
</feature>
<gene>
    <name evidence="4" type="primary">fhaB</name>
    <name evidence="4" type="ORF">GCM10009823_14990</name>
</gene>
<keyword evidence="1" id="KW-0597">Phosphoprotein</keyword>
<protein>
    <submittedName>
        <fullName evidence="4">Antibiotic biosynthesis regulator FhaB</fullName>
    </submittedName>
</protein>
<feature type="compositionally biased region" description="Basic residues" evidence="2">
    <location>
        <begin position="38"/>
        <end position="48"/>
    </location>
</feature>
<dbReference type="InterPro" id="IPR050923">
    <property type="entry name" value="Cell_Proc_Reg/RNA_Proc"/>
</dbReference>
<dbReference type="SMART" id="SM00240">
    <property type="entry name" value="FHA"/>
    <property type="match status" value="1"/>
</dbReference>
<feature type="compositionally biased region" description="Low complexity" evidence="2">
    <location>
        <begin position="50"/>
        <end position="70"/>
    </location>
</feature>
<feature type="region of interest" description="Disordered" evidence="2">
    <location>
        <begin position="38"/>
        <end position="76"/>
    </location>
</feature>